<dbReference type="Gene3D" id="1.50.10.10">
    <property type="match status" value="1"/>
</dbReference>
<protein>
    <recommendedName>
        <fullName evidence="9">Endoglucanase</fullName>
        <ecNumber evidence="9">3.2.1.4</ecNumber>
    </recommendedName>
</protein>
<evidence type="ECO:0000259" key="12">
    <source>
        <dbReference type="Pfam" id="PF00759"/>
    </source>
</evidence>
<keyword evidence="5 8" id="KW-0119">Carbohydrate metabolism</keyword>
<keyword evidence="3 8" id="KW-0378">Hydrolase</keyword>
<dbReference type="SUPFAM" id="SSF48208">
    <property type="entry name" value="Six-hairpin glycosidases"/>
    <property type="match status" value="1"/>
</dbReference>
<evidence type="ECO:0000256" key="9">
    <source>
        <dbReference type="RuleBase" id="RU361166"/>
    </source>
</evidence>
<comment type="similarity">
    <text evidence="2 8 9">Belongs to the glycosyl hydrolase 9 (cellulase E) family.</text>
</comment>
<keyword evidence="9" id="KW-0732">Signal</keyword>
<dbReference type="InterPro" id="IPR001701">
    <property type="entry name" value="Glyco_hydro_9"/>
</dbReference>
<sequence length="537" mass="57250">MILTILLLHLLLPGNAQLSLPNPPIQPQSPDAQRSGNLPSSNRVSWRNSSALGDVPPGGYYDAGDYVKFTYPLTYTLTSICWGAIDFGKGYDLANQTAYLDSMLRWGLDWLIAAHPDNNTLIVQVGDPSIDNNYWGGDQNIPTPRPSYQIDSGQCSSPSIGGIFCLLFPLFFPYSLPNEYSDTSSPASLTNTTYASTLLSHAVELFTFANSTLPLQTYQTAVPQAASSYASSGYTDELVLAGLFLAAALNSTEYHTAALSLYRNASLANGNGALNWDSKTPALAVLGLQVSSAVAPDAVGTWQAEAERYLDNVVDNKSNGRLTKGHPKDITCAWIIVLPGDSDSASLNPALNIAMLMLHYAPMATTKTKTSSYETFAASQLAYTLGSNPMSAPYINPHTALASGGTDIGAIDTSPPTEAHVLYGAVVGGPDKNDRFWDIRSDYPQTEVALDYNAPILTLVAANVLSNSADPFYTRLTAGVYASKRPSGKPCDAAFPCGHHGLSLGGKIAIGVLVPIAVLAIGLAAWVVSRRSRRKRV</sequence>
<feature type="signal peptide" evidence="9">
    <location>
        <begin position="1"/>
        <end position="16"/>
    </location>
</feature>
<dbReference type="Pfam" id="PF00759">
    <property type="entry name" value="Glyco_hydro_9"/>
    <property type="match status" value="1"/>
</dbReference>
<evidence type="ECO:0000256" key="6">
    <source>
        <dbReference type="ARBA" id="ARBA00023295"/>
    </source>
</evidence>
<feature type="region of interest" description="Disordered" evidence="10">
    <location>
        <begin position="21"/>
        <end position="50"/>
    </location>
</feature>
<evidence type="ECO:0000313" key="14">
    <source>
        <dbReference type="Proteomes" id="UP000886523"/>
    </source>
</evidence>
<dbReference type="GO" id="GO:0008810">
    <property type="term" value="F:cellulase activity"/>
    <property type="evidence" value="ECO:0007669"/>
    <property type="project" value="UniProtKB-EC"/>
</dbReference>
<keyword evidence="11" id="KW-0472">Membrane</keyword>
<comment type="catalytic activity">
    <reaction evidence="1 9">
        <text>Endohydrolysis of (1-&gt;4)-beta-D-glucosidic linkages in cellulose, lichenin and cereal beta-D-glucans.</text>
        <dbReference type="EC" id="3.2.1.4"/>
    </reaction>
</comment>
<feature type="active site" evidence="8">
    <location>
        <position position="447"/>
    </location>
</feature>
<keyword evidence="6 8" id="KW-0326">Glycosidase</keyword>
<proteinExistence type="inferred from homology"/>
<dbReference type="EC" id="3.2.1.4" evidence="9"/>
<feature type="compositionally biased region" description="Polar residues" evidence="10">
    <location>
        <begin position="28"/>
        <end position="50"/>
    </location>
</feature>
<dbReference type="PANTHER" id="PTHR22298">
    <property type="entry name" value="ENDO-1,4-BETA-GLUCANASE"/>
    <property type="match status" value="1"/>
</dbReference>
<dbReference type="PROSITE" id="PS00698">
    <property type="entry name" value="GH9_3"/>
    <property type="match status" value="1"/>
</dbReference>
<evidence type="ECO:0000256" key="2">
    <source>
        <dbReference type="ARBA" id="ARBA00007072"/>
    </source>
</evidence>
<keyword evidence="14" id="KW-1185">Reference proteome</keyword>
<evidence type="ECO:0000313" key="13">
    <source>
        <dbReference type="EMBL" id="KAF9516184.1"/>
    </source>
</evidence>
<evidence type="ECO:0000256" key="11">
    <source>
        <dbReference type="SAM" id="Phobius"/>
    </source>
</evidence>
<comment type="caution">
    <text evidence="13">The sequence shown here is derived from an EMBL/GenBank/DDBJ whole genome shotgun (WGS) entry which is preliminary data.</text>
</comment>
<keyword evidence="4 9" id="KW-0136">Cellulose degradation</keyword>
<keyword evidence="11" id="KW-0812">Transmembrane</keyword>
<feature type="transmembrane region" description="Helical" evidence="11">
    <location>
        <begin position="508"/>
        <end position="528"/>
    </location>
</feature>
<evidence type="ECO:0000256" key="8">
    <source>
        <dbReference type="PROSITE-ProRule" id="PRU10060"/>
    </source>
</evidence>
<dbReference type="InterPro" id="IPR012341">
    <property type="entry name" value="6hp_glycosidase-like_sf"/>
</dbReference>
<evidence type="ECO:0000256" key="5">
    <source>
        <dbReference type="ARBA" id="ARBA00023277"/>
    </source>
</evidence>
<evidence type="ECO:0000256" key="1">
    <source>
        <dbReference type="ARBA" id="ARBA00000966"/>
    </source>
</evidence>
<dbReference type="EMBL" id="MU128942">
    <property type="protein sequence ID" value="KAF9516184.1"/>
    <property type="molecule type" value="Genomic_DNA"/>
</dbReference>
<name>A0A9P6B1X2_9AGAM</name>
<keyword evidence="7 8" id="KW-0624">Polysaccharide degradation</keyword>
<accession>A0A9P6B1X2</accession>
<dbReference type="AlphaFoldDB" id="A0A9P6B1X2"/>
<feature type="domain" description="Glycoside hydrolase family 9" evidence="12">
    <location>
        <begin position="31"/>
        <end position="459"/>
    </location>
</feature>
<keyword evidence="11" id="KW-1133">Transmembrane helix</keyword>
<reference evidence="13" key="1">
    <citation type="journal article" date="2020" name="Nat. Commun.">
        <title>Large-scale genome sequencing of mycorrhizal fungi provides insights into the early evolution of symbiotic traits.</title>
        <authorList>
            <person name="Miyauchi S."/>
            <person name="Kiss E."/>
            <person name="Kuo A."/>
            <person name="Drula E."/>
            <person name="Kohler A."/>
            <person name="Sanchez-Garcia M."/>
            <person name="Morin E."/>
            <person name="Andreopoulos B."/>
            <person name="Barry K.W."/>
            <person name="Bonito G."/>
            <person name="Buee M."/>
            <person name="Carver A."/>
            <person name="Chen C."/>
            <person name="Cichocki N."/>
            <person name="Clum A."/>
            <person name="Culley D."/>
            <person name="Crous P.W."/>
            <person name="Fauchery L."/>
            <person name="Girlanda M."/>
            <person name="Hayes R.D."/>
            <person name="Keri Z."/>
            <person name="LaButti K."/>
            <person name="Lipzen A."/>
            <person name="Lombard V."/>
            <person name="Magnuson J."/>
            <person name="Maillard F."/>
            <person name="Murat C."/>
            <person name="Nolan M."/>
            <person name="Ohm R.A."/>
            <person name="Pangilinan J."/>
            <person name="Pereira M.F."/>
            <person name="Perotto S."/>
            <person name="Peter M."/>
            <person name="Pfister S."/>
            <person name="Riley R."/>
            <person name="Sitrit Y."/>
            <person name="Stielow J.B."/>
            <person name="Szollosi G."/>
            <person name="Zifcakova L."/>
            <person name="Stursova M."/>
            <person name="Spatafora J.W."/>
            <person name="Tedersoo L."/>
            <person name="Vaario L.M."/>
            <person name="Yamada A."/>
            <person name="Yan M."/>
            <person name="Wang P."/>
            <person name="Xu J."/>
            <person name="Bruns T."/>
            <person name="Baldrian P."/>
            <person name="Vilgalys R."/>
            <person name="Dunand C."/>
            <person name="Henrissat B."/>
            <person name="Grigoriev I.V."/>
            <person name="Hibbett D."/>
            <person name="Nagy L.G."/>
            <person name="Martin F.M."/>
        </authorList>
    </citation>
    <scope>NUCLEOTIDE SEQUENCE</scope>
    <source>
        <strain evidence="13">UP504</strain>
    </source>
</reference>
<evidence type="ECO:0000256" key="3">
    <source>
        <dbReference type="ARBA" id="ARBA00022801"/>
    </source>
</evidence>
<dbReference type="InterPro" id="IPR033126">
    <property type="entry name" value="Glyco_hydro_9_Asp/Glu_AS"/>
</dbReference>
<organism evidence="13 14">
    <name type="scientific">Hydnum rufescens UP504</name>
    <dbReference type="NCBI Taxonomy" id="1448309"/>
    <lineage>
        <taxon>Eukaryota</taxon>
        <taxon>Fungi</taxon>
        <taxon>Dikarya</taxon>
        <taxon>Basidiomycota</taxon>
        <taxon>Agaricomycotina</taxon>
        <taxon>Agaricomycetes</taxon>
        <taxon>Cantharellales</taxon>
        <taxon>Hydnaceae</taxon>
        <taxon>Hydnum</taxon>
    </lineage>
</organism>
<dbReference type="InterPro" id="IPR008928">
    <property type="entry name" value="6-hairpin_glycosidase_sf"/>
</dbReference>
<feature type="chain" id="PRO_5040538002" description="Endoglucanase" evidence="9">
    <location>
        <begin position="17"/>
        <end position="537"/>
    </location>
</feature>
<evidence type="ECO:0000256" key="10">
    <source>
        <dbReference type="SAM" id="MobiDB-lite"/>
    </source>
</evidence>
<dbReference type="OrthoDB" id="10257085at2759"/>
<dbReference type="GO" id="GO:0030245">
    <property type="term" value="P:cellulose catabolic process"/>
    <property type="evidence" value="ECO:0007669"/>
    <property type="project" value="UniProtKB-KW"/>
</dbReference>
<gene>
    <name evidence="13" type="ORF">BS47DRAFT_1341127</name>
</gene>
<evidence type="ECO:0000256" key="4">
    <source>
        <dbReference type="ARBA" id="ARBA00023001"/>
    </source>
</evidence>
<feature type="active site" evidence="8">
    <location>
        <position position="438"/>
    </location>
</feature>
<evidence type="ECO:0000256" key="7">
    <source>
        <dbReference type="ARBA" id="ARBA00023326"/>
    </source>
</evidence>
<dbReference type="Proteomes" id="UP000886523">
    <property type="component" value="Unassembled WGS sequence"/>
</dbReference>